<evidence type="ECO:0000259" key="1">
    <source>
        <dbReference type="PROSITE" id="PS51388"/>
    </source>
</evidence>
<proteinExistence type="predicted"/>
<name>A0A2T2NF83_CORCC</name>
<dbReference type="PROSITE" id="PS51388">
    <property type="entry name" value="GED"/>
    <property type="match status" value="1"/>
</dbReference>
<dbReference type="AlphaFoldDB" id="A0A2T2NF83"/>
<sequence>MPASTSAQGYFLAELATSASNITRMGCDGIYEAPFFGSVDIDARVDAEQNFVRLRATSLHWRTSDTLPDEMKYFVDVVTRQVIERQLLAPLSDTLSPRSVAGYTDEKVQNLASEPLEVRQLRAHLESKRRMLEEGAEAFHAAVVGGG</sequence>
<organism evidence="2 3">
    <name type="scientific">Corynespora cassiicola Philippines</name>
    <dbReference type="NCBI Taxonomy" id="1448308"/>
    <lineage>
        <taxon>Eukaryota</taxon>
        <taxon>Fungi</taxon>
        <taxon>Dikarya</taxon>
        <taxon>Ascomycota</taxon>
        <taxon>Pezizomycotina</taxon>
        <taxon>Dothideomycetes</taxon>
        <taxon>Pleosporomycetidae</taxon>
        <taxon>Pleosporales</taxon>
        <taxon>Corynesporascaceae</taxon>
        <taxon>Corynespora</taxon>
    </lineage>
</organism>
<protein>
    <recommendedName>
        <fullName evidence="1">GED domain-containing protein</fullName>
    </recommendedName>
</protein>
<feature type="domain" description="GED" evidence="1">
    <location>
        <begin position="56"/>
        <end position="147"/>
    </location>
</feature>
<dbReference type="InterPro" id="IPR020850">
    <property type="entry name" value="GED_dom"/>
</dbReference>
<dbReference type="Proteomes" id="UP000240883">
    <property type="component" value="Unassembled WGS sequence"/>
</dbReference>
<accession>A0A2T2NF83</accession>
<gene>
    <name evidence="2" type="ORF">BS50DRAFT_576709</name>
</gene>
<dbReference type="STRING" id="1448308.A0A2T2NF83"/>
<keyword evidence="3" id="KW-1185">Reference proteome</keyword>
<evidence type="ECO:0000313" key="2">
    <source>
        <dbReference type="EMBL" id="PSN64092.1"/>
    </source>
</evidence>
<evidence type="ECO:0000313" key="3">
    <source>
        <dbReference type="Proteomes" id="UP000240883"/>
    </source>
</evidence>
<reference evidence="2 3" key="1">
    <citation type="journal article" date="2018" name="Front. Microbiol.">
        <title>Genome-Wide Analysis of Corynespora cassiicola Leaf Fall Disease Putative Effectors.</title>
        <authorList>
            <person name="Lopez D."/>
            <person name="Ribeiro S."/>
            <person name="Label P."/>
            <person name="Fumanal B."/>
            <person name="Venisse J.S."/>
            <person name="Kohler A."/>
            <person name="de Oliveira R.R."/>
            <person name="Labutti K."/>
            <person name="Lipzen A."/>
            <person name="Lail K."/>
            <person name="Bauer D."/>
            <person name="Ohm R.A."/>
            <person name="Barry K.W."/>
            <person name="Spatafora J."/>
            <person name="Grigoriev I.V."/>
            <person name="Martin F.M."/>
            <person name="Pujade-Renaud V."/>
        </authorList>
    </citation>
    <scope>NUCLEOTIDE SEQUENCE [LARGE SCALE GENOMIC DNA]</scope>
    <source>
        <strain evidence="2 3">Philippines</strain>
    </source>
</reference>
<dbReference type="EMBL" id="KZ678139">
    <property type="protein sequence ID" value="PSN64092.1"/>
    <property type="molecule type" value="Genomic_DNA"/>
</dbReference>
<dbReference type="OrthoDB" id="3793908at2759"/>